<dbReference type="Gene3D" id="1.10.10.410">
    <property type="match status" value="1"/>
</dbReference>
<dbReference type="AlphaFoldDB" id="E1IIC1"/>
<dbReference type="OrthoDB" id="9794041at2"/>
<dbReference type="PANTHER" id="PTHR28055">
    <property type="entry name" value="ALTERED INHERITANCE OF MITOCHONDRIA PROTEIN 41, MITOCHONDRIAL"/>
    <property type="match status" value="1"/>
</dbReference>
<gene>
    <name evidence="2" type="ORF">OSCT_3072</name>
</gene>
<dbReference type="Proteomes" id="UP000054010">
    <property type="component" value="Unassembled WGS sequence"/>
</dbReference>
<organism evidence="2 3">
    <name type="scientific">Oscillochloris trichoides DG-6</name>
    <dbReference type="NCBI Taxonomy" id="765420"/>
    <lineage>
        <taxon>Bacteria</taxon>
        <taxon>Bacillati</taxon>
        <taxon>Chloroflexota</taxon>
        <taxon>Chloroflexia</taxon>
        <taxon>Chloroflexales</taxon>
        <taxon>Chloroflexineae</taxon>
        <taxon>Oscillochloridaceae</taxon>
        <taxon>Oscillochloris</taxon>
    </lineage>
</organism>
<dbReference type="GO" id="GO:0016884">
    <property type="term" value="F:carbon-nitrogen ligase activity, with glutamine as amido-N-donor"/>
    <property type="evidence" value="ECO:0007669"/>
    <property type="project" value="InterPro"/>
</dbReference>
<protein>
    <submittedName>
        <fullName evidence="2">GatB/YqeY domain-containing protein</fullName>
    </submittedName>
</protein>
<reference evidence="2 3" key="1">
    <citation type="journal article" date="2011" name="J. Bacteriol.">
        <title>Draft genome sequence of the anoxygenic filamentous phototrophic bacterium Oscillochloris trichoides subsp. DG-6.</title>
        <authorList>
            <person name="Kuznetsov B.B."/>
            <person name="Ivanovsky R.N."/>
            <person name="Keppen O.I."/>
            <person name="Sukhacheva M.V."/>
            <person name="Bumazhkin B.K."/>
            <person name="Patutina E.O."/>
            <person name="Beletsky A.V."/>
            <person name="Mardanov A.V."/>
            <person name="Baslerov R.V."/>
            <person name="Panteleeva A.N."/>
            <person name="Kolganova T.V."/>
            <person name="Ravin N.V."/>
            <person name="Skryabin K.G."/>
        </authorList>
    </citation>
    <scope>NUCLEOTIDE SEQUENCE [LARGE SCALE GENOMIC DNA]</scope>
    <source>
        <strain evidence="2 3">DG-6</strain>
    </source>
</reference>
<dbReference type="EMBL" id="ADVR01000131">
    <property type="protein sequence ID" value="EFO79071.1"/>
    <property type="molecule type" value="Genomic_DNA"/>
</dbReference>
<proteinExistence type="predicted"/>
<accession>E1IIC1</accession>
<dbReference type="InterPro" id="IPR019004">
    <property type="entry name" value="YqeY/Aim41"/>
</dbReference>
<dbReference type="Pfam" id="PF09424">
    <property type="entry name" value="YqeY"/>
    <property type="match status" value="1"/>
</dbReference>
<feature type="coiled-coil region" evidence="1">
    <location>
        <begin position="31"/>
        <end position="58"/>
    </location>
</feature>
<evidence type="ECO:0000313" key="2">
    <source>
        <dbReference type="EMBL" id="EFO79071.1"/>
    </source>
</evidence>
<dbReference type="SUPFAM" id="SSF89095">
    <property type="entry name" value="GatB/YqeY motif"/>
    <property type="match status" value="1"/>
</dbReference>
<evidence type="ECO:0000313" key="3">
    <source>
        <dbReference type="Proteomes" id="UP000054010"/>
    </source>
</evidence>
<name>E1IIC1_9CHLR</name>
<dbReference type="InterPro" id="IPR003789">
    <property type="entry name" value="Asn/Gln_tRNA_amidoTrase-B-like"/>
</dbReference>
<sequence length="183" mass="19944">MLLHERLNSDLKDAMRSGDKARVELIRTTRAALQTAQLEAAKQRYDAAAREIEAKYADDTEARDAALSAISADAHAPLDDAAAVAVIIKEVKRRRDAAEIYHKAGREDLAASEEAEAQLLEIYLPKQLSLEELRPQVAALIAELGLSGPASMGKLMPTLMERFKGQAEGRLLSQVARELLAGN</sequence>
<evidence type="ECO:0000256" key="1">
    <source>
        <dbReference type="SAM" id="Coils"/>
    </source>
</evidence>
<comment type="caution">
    <text evidence="2">The sequence shown here is derived from an EMBL/GenBank/DDBJ whole genome shotgun (WGS) entry which is preliminary data.</text>
</comment>
<keyword evidence="1" id="KW-0175">Coiled coil</keyword>
<dbReference type="eggNOG" id="COG1610">
    <property type="taxonomic scope" value="Bacteria"/>
</dbReference>
<dbReference type="PANTHER" id="PTHR28055:SF1">
    <property type="entry name" value="ALTERED INHERITANCE OF MITOCHONDRIA PROTEIN 41, MITOCHONDRIAL"/>
    <property type="match status" value="1"/>
</dbReference>
<dbReference type="InterPro" id="IPR023168">
    <property type="entry name" value="GatB_Yqey_C_2"/>
</dbReference>
<keyword evidence="3" id="KW-1185">Reference proteome</keyword>
<dbReference type="InterPro" id="IPR042184">
    <property type="entry name" value="YqeY/Aim41_N"/>
</dbReference>
<dbReference type="Gene3D" id="1.10.1510.10">
    <property type="entry name" value="Uncharacterised protein YqeY/AIM41 PF09424, N-terminal domain"/>
    <property type="match status" value="1"/>
</dbReference>
<dbReference type="STRING" id="765420.OSCT_3072"/>
<dbReference type="HOGENOM" id="CLU_079430_2_2_0"/>